<dbReference type="PROSITE" id="PS51257">
    <property type="entry name" value="PROKAR_LIPOPROTEIN"/>
    <property type="match status" value="1"/>
</dbReference>
<evidence type="ECO:0000256" key="1">
    <source>
        <dbReference type="PROSITE-ProRule" id="PRU00339"/>
    </source>
</evidence>
<dbReference type="Gene3D" id="1.25.40.10">
    <property type="entry name" value="Tetratricopeptide repeat domain"/>
    <property type="match status" value="1"/>
</dbReference>
<reference evidence="3 4" key="1">
    <citation type="submission" date="2019-08" db="EMBL/GenBank/DDBJ databases">
        <title>Archangium and Cystobacter genomes.</title>
        <authorList>
            <person name="Chen I.-C.K."/>
            <person name="Wielgoss S."/>
        </authorList>
    </citation>
    <scope>NUCLEOTIDE SEQUENCE [LARGE SCALE GENOMIC DNA]</scope>
    <source>
        <strain evidence="3 4">Cbm 6</strain>
    </source>
</reference>
<evidence type="ECO:0000313" key="4">
    <source>
        <dbReference type="Proteomes" id="UP001611383"/>
    </source>
</evidence>
<dbReference type="SUPFAM" id="SSF48452">
    <property type="entry name" value="TPR-like"/>
    <property type="match status" value="1"/>
</dbReference>
<dbReference type="Proteomes" id="UP001611383">
    <property type="component" value="Chromosome"/>
</dbReference>
<dbReference type="EMBL" id="CP043494">
    <property type="protein sequence ID" value="WNG50279.1"/>
    <property type="molecule type" value="Genomic_DNA"/>
</dbReference>
<feature type="region of interest" description="Disordered" evidence="2">
    <location>
        <begin position="23"/>
        <end position="56"/>
    </location>
</feature>
<evidence type="ECO:0000256" key="2">
    <source>
        <dbReference type="SAM" id="MobiDB-lite"/>
    </source>
</evidence>
<accession>A0ABY9X4M0</accession>
<dbReference type="InterPro" id="IPR019734">
    <property type="entry name" value="TPR_rpt"/>
</dbReference>
<evidence type="ECO:0000313" key="3">
    <source>
        <dbReference type="EMBL" id="WNG50279.1"/>
    </source>
</evidence>
<name>A0ABY9X4M0_9BACT</name>
<dbReference type="RefSeq" id="WP_395809157.1">
    <property type="nucleotide sequence ID" value="NZ_CP043494.1"/>
</dbReference>
<dbReference type="InterPro" id="IPR011990">
    <property type="entry name" value="TPR-like_helical_dom_sf"/>
</dbReference>
<keyword evidence="1" id="KW-0802">TPR repeat</keyword>
<protein>
    <recommendedName>
        <fullName evidence="5">Tetratricopeptide repeat protein</fullName>
    </recommendedName>
</protein>
<evidence type="ECO:0008006" key="5">
    <source>
        <dbReference type="Google" id="ProtNLM"/>
    </source>
</evidence>
<proteinExistence type="predicted"/>
<keyword evidence="4" id="KW-1185">Reference proteome</keyword>
<feature type="compositionally biased region" description="Low complexity" evidence="2">
    <location>
        <begin position="23"/>
        <end position="44"/>
    </location>
</feature>
<organism evidence="3 4">
    <name type="scientific">Archangium minus</name>
    <dbReference type="NCBI Taxonomy" id="83450"/>
    <lineage>
        <taxon>Bacteria</taxon>
        <taxon>Pseudomonadati</taxon>
        <taxon>Myxococcota</taxon>
        <taxon>Myxococcia</taxon>
        <taxon>Myxococcales</taxon>
        <taxon>Cystobacterineae</taxon>
        <taxon>Archangiaceae</taxon>
        <taxon>Archangium</taxon>
    </lineage>
</organism>
<sequence length="267" mass="29802">MRRFFVLSIATTLLGGCSCQGTSGQSSSSIDAGPASPQQVSPPQAVQPPPAPPREPTAFEKATQLHAQGRLSGESGNFEQALTFFQQAHELAPEWPLPVYDTGLTYILMGDIPKALGFYEQVDKMAPEGFSDTKRVIECLRREKAGRVPKGTFRKFIDAMRSKDQESFEKKLEELTRTAPNFYPAWRELISYGKDLDEQDRRLAKALALKPDAESKGELLIYKSTLLRRRGKEEEARKLLQSLVEDPQSTKNTVIRAKEALTFTLPP</sequence>
<feature type="compositionally biased region" description="Pro residues" evidence="2">
    <location>
        <begin position="45"/>
        <end position="55"/>
    </location>
</feature>
<feature type="repeat" description="TPR" evidence="1">
    <location>
        <begin position="62"/>
        <end position="95"/>
    </location>
</feature>
<gene>
    <name evidence="3" type="ORF">F0U60_43720</name>
</gene>
<dbReference type="PROSITE" id="PS50005">
    <property type="entry name" value="TPR"/>
    <property type="match status" value="1"/>
</dbReference>